<proteinExistence type="predicted"/>
<feature type="transmembrane region" description="Helical" evidence="1">
    <location>
        <begin position="16"/>
        <end position="34"/>
    </location>
</feature>
<evidence type="ECO:0000313" key="2">
    <source>
        <dbReference type="EMBL" id="KAL3510499.1"/>
    </source>
</evidence>
<keyword evidence="3" id="KW-1185">Reference proteome</keyword>
<keyword evidence="1" id="KW-1133">Transmembrane helix</keyword>
<accession>A0ABD2YUH7</accession>
<gene>
    <name evidence="2" type="ORF">ACH5RR_029900</name>
</gene>
<organism evidence="2 3">
    <name type="scientific">Cinchona calisaya</name>
    <dbReference type="NCBI Taxonomy" id="153742"/>
    <lineage>
        <taxon>Eukaryota</taxon>
        <taxon>Viridiplantae</taxon>
        <taxon>Streptophyta</taxon>
        <taxon>Embryophyta</taxon>
        <taxon>Tracheophyta</taxon>
        <taxon>Spermatophyta</taxon>
        <taxon>Magnoliopsida</taxon>
        <taxon>eudicotyledons</taxon>
        <taxon>Gunneridae</taxon>
        <taxon>Pentapetalae</taxon>
        <taxon>asterids</taxon>
        <taxon>lamiids</taxon>
        <taxon>Gentianales</taxon>
        <taxon>Rubiaceae</taxon>
        <taxon>Cinchonoideae</taxon>
        <taxon>Cinchoneae</taxon>
        <taxon>Cinchona</taxon>
    </lineage>
</organism>
<name>A0ABD2YUH7_9GENT</name>
<reference evidence="2 3" key="1">
    <citation type="submission" date="2024-11" db="EMBL/GenBank/DDBJ databases">
        <title>A near-complete genome assembly of Cinchona calisaya.</title>
        <authorList>
            <person name="Lian D.C."/>
            <person name="Zhao X.W."/>
            <person name="Wei L."/>
        </authorList>
    </citation>
    <scope>NUCLEOTIDE SEQUENCE [LARGE SCALE GENOMIC DNA]</scope>
    <source>
        <tissue evidence="2">Nenye</tissue>
    </source>
</reference>
<evidence type="ECO:0000313" key="3">
    <source>
        <dbReference type="Proteomes" id="UP001630127"/>
    </source>
</evidence>
<keyword evidence="1" id="KW-0812">Transmembrane</keyword>
<dbReference type="Proteomes" id="UP001630127">
    <property type="component" value="Unassembled WGS sequence"/>
</dbReference>
<dbReference type="EMBL" id="JBJUIK010000012">
    <property type="protein sequence ID" value="KAL3510499.1"/>
    <property type="molecule type" value="Genomic_DNA"/>
</dbReference>
<protein>
    <recommendedName>
        <fullName evidence="4">RRM domain-containing protein</fullName>
    </recommendedName>
</protein>
<evidence type="ECO:0008006" key="4">
    <source>
        <dbReference type="Google" id="ProtNLM"/>
    </source>
</evidence>
<comment type="caution">
    <text evidence="2">The sequence shown here is derived from an EMBL/GenBank/DDBJ whole genome shotgun (WGS) entry which is preliminary data.</text>
</comment>
<evidence type="ECO:0000256" key="1">
    <source>
        <dbReference type="SAM" id="Phobius"/>
    </source>
</evidence>
<dbReference type="AlphaFoldDB" id="A0ABD2YUH7"/>
<keyword evidence="1" id="KW-0472">Membrane</keyword>
<sequence length="120" mass="13661">MSKTTSLDEETAKKSFVRWRFTSVIVIFQGILFLNKPSMMERMAWVTELAKLEEVIEQLDVKTIAAPPLETLFCGTALVEFSSKEDAAKVLEQNLVYAGMDLELKLKKVFDAERAKPEEE</sequence>